<dbReference type="Proteomes" id="UP000036987">
    <property type="component" value="Unassembled WGS sequence"/>
</dbReference>
<evidence type="ECO:0000313" key="6">
    <source>
        <dbReference type="Proteomes" id="UP000036987"/>
    </source>
</evidence>
<dbReference type="Pfam" id="PF03358">
    <property type="entry name" value="FMN_red"/>
    <property type="match status" value="1"/>
</dbReference>
<feature type="domain" description="NADPH-dependent FMN reductase-like" evidence="4">
    <location>
        <begin position="13"/>
        <end position="159"/>
    </location>
</feature>
<dbReference type="InterPro" id="IPR029039">
    <property type="entry name" value="Flavoprotein-like_sf"/>
</dbReference>
<gene>
    <name evidence="5" type="ORF">ZOSMA_8G00600</name>
</gene>
<reference evidence="6" key="1">
    <citation type="journal article" date="2016" name="Nature">
        <title>The genome of the seagrass Zostera marina reveals angiosperm adaptation to the sea.</title>
        <authorList>
            <person name="Olsen J.L."/>
            <person name="Rouze P."/>
            <person name="Verhelst B."/>
            <person name="Lin Y.-C."/>
            <person name="Bayer T."/>
            <person name="Collen J."/>
            <person name="Dattolo E."/>
            <person name="De Paoli E."/>
            <person name="Dittami S."/>
            <person name="Maumus F."/>
            <person name="Michel G."/>
            <person name="Kersting A."/>
            <person name="Lauritano C."/>
            <person name="Lohaus R."/>
            <person name="Toepel M."/>
            <person name="Tonon T."/>
            <person name="Vanneste K."/>
            <person name="Amirebrahimi M."/>
            <person name="Brakel J."/>
            <person name="Bostroem C."/>
            <person name="Chovatia M."/>
            <person name="Grimwood J."/>
            <person name="Jenkins J.W."/>
            <person name="Jueterbock A."/>
            <person name="Mraz A."/>
            <person name="Stam W.T."/>
            <person name="Tice H."/>
            <person name="Bornberg-Bauer E."/>
            <person name="Green P.J."/>
            <person name="Pearson G.A."/>
            <person name="Procaccini G."/>
            <person name="Duarte C.M."/>
            <person name="Schmutz J."/>
            <person name="Reusch T.B.H."/>
            <person name="Van de Peer Y."/>
        </authorList>
    </citation>
    <scope>NUCLEOTIDE SEQUENCE [LARGE SCALE GENOMIC DNA]</scope>
    <source>
        <strain evidence="6">cv. Finnish</strain>
    </source>
</reference>
<evidence type="ECO:0000259" key="4">
    <source>
        <dbReference type="Pfam" id="PF03358"/>
    </source>
</evidence>
<dbReference type="InterPro" id="IPR050712">
    <property type="entry name" value="NAD(P)H-dep_reductase"/>
</dbReference>
<dbReference type="GO" id="GO:0003955">
    <property type="term" value="F:NAD(P)H dehydrogenase (quinone) activity"/>
    <property type="evidence" value="ECO:0007669"/>
    <property type="project" value="UniProtKB-EC"/>
</dbReference>
<comment type="catalytic activity">
    <reaction evidence="3">
        <text>a quinone + NADPH + H(+) = a quinol + NADP(+)</text>
        <dbReference type="Rhea" id="RHEA:46164"/>
        <dbReference type="ChEBI" id="CHEBI:15378"/>
        <dbReference type="ChEBI" id="CHEBI:24646"/>
        <dbReference type="ChEBI" id="CHEBI:57783"/>
        <dbReference type="ChEBI" id="CHEBI:58349"/>
        <dbReference type="ChEBI" id="CHEBI:132124"/>
        <dbReference type="EC" id="1.6.5.2"/>
    </reaction>
</comment>
<evidence type="ECO:0000256" key="2">
    <source>
        <dbReference type="ARBA" id="ARBA00047678"/>
    </source>
</evidence>
<evidence type="ECO:0000256" key="1">
    <source>
        <dbReference type="ARBA" id="ARBA00012648"/>
    </source>
</evidence>
<keyword evidence="6" id="KW-1185">Reference proteome</keyword>
<proteinExistence type="predicted"/>
<dbReference type="OMA" id="LECWLAP"/>
<name>A0A0K9NJG5_ZOSMR</name>
<evidence type="ECO:0000256" key="3">
    <source>
        <dbReference type="ARBA" id="ARBA00048983"/>
    </source>
</evidence>
<dbReference type="SUPFAM" id="SSF52218">
    <property type="entry name" value="Flavoproteins"/>
    <property type="match status" value="1"/>
</dbReference>
<dbReference type="GO" id="GO:0010181">
    <property type="term" value="F:FMN binding"/>
    <property type="evidence" value="ECO:0000318"/>
    <property type="project" value="GO_Central"/>
</dbReference>
<evidence type="ECO:0000313" key="5">
    <source>
        <dbReference type="EMBL" id="KMZ56916.1"/>
    </source>
</evidence>
<dbReference type="STRING" id="29655.A0A0K9NJG5"/>
<dbReference type="PANTHER" id="PTHR30543:SF21">
    <property type="entry name" value="NAD(P)H-DEPENDENT FMN REDUCTASE LOT6"/>
    <property type="match status" value="1"/>
</dbReference>
<dbReference type="PANTHER" id="PTHR30543">
    <property type="entry name" value="CHROMATE REDUCTASE"/>
    <property type="match status" value="1"/>
</dbReference>
<dbReference type="EC" id="1.6.5.2" evidence="1"/>
<organism evidence="5 6">
    <name type="scientific">Zostera marina</name>
    <name type="common">Eelgrass</name>
    <dbReference type="NCBI Taxonomy" id="29655"/>
    <lineage>
        <taxon>Eukaryota</taxon>
        <taxon>Viridiplantae</taxon>
        <taxon>Streptophyta</taxon>
        <taxon>Embryophyta</taxon>
        <taxon>Tracheophyta</taxon>
        <taxon>Spermatophyta</taxon>
        <taxon>Magnoliopsida</taxon>
        <taxon>Liliopsida</taxon>
        <taxon>Zosteraceae</taxon>
        <taxon>Zostera</taxon>
    </lineage>
</organism>
<protein>
    <recommendedName>
        <fullName evidence="1">NAD(P)H dehydrogenase (quinone)</fullName>
        <ecNumber evidence="1">1.6.5.2</ecNumber>
    </recommendedName>
</protein>
<sequence length="201" mass="21888">MEINTGAVSKPLIKVAAICGSIRKDSIHGGLIRSAIQICQEQSVPGMEIEYLDIKSLPFLNTDLEVDCTYPAAVTAFRKKIDDADAILFSSPEYNFSVTAPLKNAIDWGSRPPNVWADKAAAVMSAGGDFGGGRAQYDLRKIGVFVDLHFINKPQLCIQAYTPPTKFDGEGNLIDPVTKDKLRLLLLALQSFSLRMKGVSI</sequence>
<comment type="catalytic activity">
    <reaction evidence="2">
        <text>a quinone + NADH + H(+) = a quinol + NAD(+)</text>
        <dbReference type="Rhea" id="RHEA:46160"/>
        <dbReference type="ChEBI" id="CHEBI:15378"/>
        <dbReference type="ChEBI" id="CHEBI:24646"/>
        <dbReference type="ChEBI" id="CHEBI:57540"/>
        <dbReference type="ChEBI" id="CHEBI:57945"/>
        <dbReference type="ChEBI" id="CHEBI:132124"/>
        <dbReference type="EC" id="1.6.5.2"/>
    </reaction>
</comment>
<dbReference type="Gene3D" id="3.40.50.360">
    <property type="match status" value="1"/>
</dbReference>
<comment type="caution">
    <text evidence="5">The sequence shown here is derived from an EMBL/GenBank/DDBJ whole genome shotgun (WGS) entry which is preliminary data.</text>
</comment>
<accession>A0A0K9NJG5</accession>
<dbReference type="AlphaFoldDB" id="A0A0K9NJG5"/>
<dbReference type="InterPro" id="IPR005025">
    <property type="entry name" value="FMN_Rdtase-like_dom"/>
</dbReference>
<dbReference type="OrthoDB" id="68575at2759"/>
<dbReference type="EMBL" id="LFYR01002110">
    <property type="protein sequence ID" value="KMZ56916.1"/>
    <property type="molecule type" value="Genomic_DNA"/>
</dbReference>
<dbReference type="GO" id="GO:0005829">
    <property type="term" value="C:cytosol"/>
    <property type="evidence" value="ECO:0000318"/>
    <property type="project" value="GO_Central"/>
</dbReference>